<dbReference type="GO" id="GO:0006952">
    <property type="term" value="P:defense response"/>
    <property type="evidence" value="ECO:0000318"/>
    <property type="project" value="GO_Central"/>
</dbReference>
<evidence type="ECO:0000313" key="5">
    <source>
        <dbReference type="Proteomes" id="UP000019116"/>
    </source>
</evidence>
<dbReference type="AlphaFoldDB" id="A0A1D5UMX4"/>
<evidence type="ECO:0000256" key="3">
    <source>
        <dbReference type="ARBA" id="ARBA00023157"/>
    </source>
</evidence>
<dbReference type="PANTHER" id="PTHR31048">
    <property type="entry name" value="OS03G0233200 PROTEIN"/>
    <property type="match status" value="1"/>
</dbReference>
<dbReference type="PRINTS" id="PR00347">
    <property type="entry name" value="THAUMATIN"/>
</dbReference>
<dbReference type="Gene3D" id="2.60.110.10">
    <property type="entry name" value="Thaumatin"/>
    <property type="match status" value="1"/>
</dbReference>
<evidence type="ECO:0000256" key="1">
    <source>
        <dbReference type="ARBA" id="ARBA00010607"/>
    </source>
</evidence>
<dbReference type="SUPFAM" id="SSF49870">
    <property type="entry name" value="Osmotin, thaumatin-like protein"/>
    <property type="match status" value="1"/>
</dbReference>
<dbReference type="Gramene" id="TraesNOR2D03G01320270.2">
    <property type="protein sequence ID" value="TraesNOR2D03G01320270.2"/>
    <property type="gene ID" value="TraesNOR2D03G01320270"/>
</dbReference>
<dbReference type="CDD" id="cd09218">
    <property type="entry name" value="TLP-PA"/>
    <property type="match status" value="1"/>
</dbReference>
<dbReference type="SMR" id="A0A1D5UMX4"/>
<dbReference type="PROSITE" id="PS51367">
    <property type="entry name" value="THAUMATIN_2"/>
    <property type="match status" value="1"/>
</dbReference>
<reference evidence="4" key="1">
    <citation type="submission" date="2018-08" db="EMBL/GenBank/DDBJ databases">
        <authorList>
            <person name="Rossello M."/>
        </authorList>
    </citation>
    <scope>NUCLEOTIDE SEQUENCE [LARGE SCALE GENOMIC DNA]</scope>
    <source>
        <strain evidence="4">cv. Chinese Spring</strain>
    </source>
</reference>
<dbReference type="InterPro" id="IPR037176">
    <property type="entry name" value="Osmotin/thaumatin-like_sf"/>
</dbReference>
<dbReference type="Gramene" id="TraesCS2D03G1309000.1">
    <property type="protein sequence ID" value="TraesCS2D03G1309000.1.CDS"/>
    <property type="gene ID" value="TraesCS2D03G1309000"/>
</dbReference>
<dbReference type="SMART" id="SM00205">
    <property type="entry name" value="THN"/>
    <property type="match status" value="1"/>
</dbReference>
<dbReference type="FunFam" id="2.60.110.10:FF:000002">
    <property type="entry name" value="Thaumatin-like protein 1a"/>
    <property type="match status" value="1"/>
</dbReference>
<dbReference type="OrthoDB" id="430315at2759"/>
<keyword evidence="2" id="KW-0611">Plant defense</keyword>
<dbReference type="InterPro" id="IPR001938">
    <property type="entry name" value="Thaumatin"/>
</dbReference>
<dbReference type="Gramene" id="TraesCS2D02G581400.2">
    <property type="protein sequence ID" value="TraesCS2D02G581400.2"/>
    <property type="gene ID" value="TraesCS2D02G581400"/>
</dbReference>
<dbReference type="STRING" id="4565.A0A1D5UMX4"/>
<dbReference type="Pfam" id="PF00314">
    <property type="entry name" value="Thaumatin"/>
    <property type="match status" value="1"/>
</dbReference>
<dbReference type="Gramene" id="TraesSTA2D03G01292670.2">
    <property type="protein sequence ID" value="TraesSTA2D03G01292670.2"/>
    <property type="gene ID" value="TraesSTA2D03G01292670"/>
</dbReference>
<dbReference type="EnsemblPlants" id="TraesCS2D02G581400.2">
    <property type="protein sequence ID" value="TraesCS2D02G581400.2"/>
    <property type="gene ID" value="TraesCS2D02G581400"/>
</dbReference>
<keyword evidence="3" id="KW-1015">Disulfide bond</keyword>
<keyword evidence="5" id="KW-1185">Reference proteome</keyword>
<evidence type="ECO:0000313" key="4">
    <source>
        <dbReference type="EnsemblPlants" id="TraesCS2D02G581400.2"/>
    </source>
</evidence>
<dbReference type="Proteomes" id="UP000019116">
    <property type="component" value="Chromosome 2D"/>
</dbReference>
<proteinExistence type="inferred from homology"/>
<reference evidence="4" key="2">
    <citation type="submission" date="2018-10" db="UniProtKB">
        <authorList>
            <consortium name="EnsemblPlants"/>
        </authorList>
    </citation>
    <scope>IDENTIFICATION</scope>
</reference>
<dbReference type="Gramene" id="TraesMAC2D03G01300050.2">
    <property type="protein sequence ID" value="TraesMAC2D03G01300050.2"/>
    <property type="gene ID" value="TraesMAC2D03G01300050"/>
</dbReference>
<name>A0A1D5UMX4_WHEAT</name>
<organism evidence="4">
    <name type="scientific">Triticum aestivum</name>
    <name type="common">Wheat</name>
    <dbReference type="NCBI Taxonomy" id="4565"/>
    <lineage>
        <taxon>Eukaryota</taxon>
        <taxon>Viridiplantae</taxon>
        <taxon>Streptophyta</taxon>
        <taxon>Embryophyta</taxon>
        <taxon>Tracheophyta</taxon>
        <taxon>Spermatophyta</taxon>
        <taxon>Magnoliopsida</taxon>
        <taxon>Liliopsida</taxon>
        <taxon>Poales</taxon>
        <taxon>Poaceae</taxon>
        <taxon>BOP clade</taxon>
        <taxon>Pooideae</taxon>
        <taxon>Triticodae</taxon>
        <taxon>Triticeae</taxon>
        <taxon>Triticinae</taxon>
        <taxon>Triticum</taxon>
    </lineage>
</organism>
<evidence type="ECO:0000256" key="2">
    <source>
        <dbReference type="ARBA" id="ARBA00022821"/>
    </source>
</evidence>
<sequence>MSLPCVPRNGHNVTVTSAMFPSLGTQEKEVLPGWLENLRRKWQEEARKEAMASKVCPFMQYIYLPVYSHTHHQRFFTVVAAPESAMGRSPGPRRGSALLLPLFLTCFFSGATRRAESAREFTLINQCKTEVWPAVTPGESFGGGGYALRAGESVVFTAPVGWSGRVWGRTGCTFDSAGNGTCETGGCGTSLQCESASGAAPATLAEFTLAATDYYDVSLVDGFNLPVVVTPTPTSANWTGCAPAGCDGDLRRGCPSELAVKGDGGKVVACRSACDVFGTDQYCCRGQYANPVACQPTFYSKKFKAACPAAYSYAYDDPSSIFTRAQSPDYTITFCSSNMKQSVCSYRDSRLVCSGSGRSTSSGLMLLLLLSSFVALQFATPV</sequence>
<protein>
    <submittedName>
        <fullName evidence="4">Uncharacterized protein</fullName>
    </submittedName>
</protein>
<accession>A0A1D5UMX4</accession>
<comment type="similarity">
    <text evidence="1">Belongs to the thaumatin family.</text>
</comment>